<dbReference type="AlphaFoldDB" id="A0A0N5AP12"/>
<dbReference type="InterPro" id="IPR006149">
    <property type="entry name" value="EB_dom"/>
</dbReference>
<dbReference type="STRING" id="451379.A0A0N5AP12"/>
<dbReference type="Proteomes" id="UP000046393">
    <property type="component" value="Unplaced"/>
</dbReference>
<name>A0A0N5AP12_9BILA</name>
<keyword evidence="1" id="KW-0732">Signal</keyword>
<feature type="chain" id="PRO_5005893353" evidence="1">
    <location>
        <begin position="22"/>
        <end position="244"/>
    </location>
</feature>
<proteinExistence type="predicted"/>
<dbReference type="WBParaSite" id="SMUV_0000637201-mRNA-1">
    <property type="protein sequence ID" value="SMUV_0000637201-mRNA-1"/>
    <property type="gene ID" value="SMUV_0000637201"/>
</dbReference>
<dbReference type="Pfam" id="PF01683">
    <property type="entry name" value="EB"/>
    <property type="match status" value="1"/>
</dbReference>
<reference evidence="4" key="1">
    <citation type="submission" date="2017-02" db="UniProtKB">
        <authorList>
            <consortium name="WormBaseParasite"/>
        </authorList>
    </citation>
    <scope>IDENTIFICATION</scope>
</reference>
<evidence type="ECO:0000313" key="4">
    <source>
        <dbReference type="WBParaSite" id="SMUV_0000637201-mRNA-1"/>
    </source>
</evidence>
<accession>A0A0N5AP12</accession>
<evidence type="ECO:0000256" key="1">
    <source>
        <dbReference type="SAM" id="SignalP"/>
    </source>
</evidence>
<feature type="signal peptide" evidence="1">
    <location>
        <begin position="1"/>
        <end position="21"/>
    </location>
</feature>
<feature type="domain" description="EB" evidence="2">
    <location>
        <begin position="108"/>
        <end position="152"/>
    </location>
</feature>
<sequence length="244" mass="23926">MLAKIAIYLLSAALLIHATSAATARRYPLYAAPLYSPAIPALAAAPVVAAPVAAAAPVYPAVAEVACAPACVGTAACVQGVCACAAGVVYSPVVGCAPPPAPVAVPVVAGRVIPQALPGGACEPGVECTGGSVCSLGICLCPPELVQEGSVCVARTVYGAVVPPPPPPAPVVVPAAPVAVAPAPVAYTPYKKFKYKIVIFQIPVGAACVAAAAPCVPGAVCHEGVCACTAAYVPTATACIRRRK</sequence>
<organism evidence="3 4">
    <name type="scientific">Syphacia muris</name>
    <dbReference type="NCBI Taxonomy" id="451379"/>
    <lineage>
        <taxon>Eukaryota</taxon>
        <taxon>Metazoa</taxon>
        <taxon>Ecdysozoa</taxon>
        <taxon>Nematoda</taxon>
        <taxon>Chromadorea</taxon>
        <taxon>Rhabditida</taxon>
        <taxon>Spirurina</taxon>
        <taxon>Oxyuridomorpha</taxon>
        <taxon>Oxyuroidea</taxon>
        <taxon>Oxyuridae</taxon>
        <taxon>Syphacia</taxon>
    </lineage>
</organism>
<protein>
    <submittedName>
        <fullName evidence="4">EB domain-containing protein</fullName>
    </submittedName>
</protein>
<keyword evidence="3" id="KW-1185">Reference proteome</keyword>
<evidence type="ECO:0000259" key="2">
    <source>
        <dbReference type="Pfam" id="PF01683"/>
    </source>
</evidence>
<evidence type="ECO:0000313" key="3">
    <source>
        <dbReference type="Proteomes" id="UP000046393"/>
    </source>
</evidence>